<dbReference type="PANTHER" id="PTHR10836">
    <property type="entry name" value="GLYCERALDEHYDE 3-PHOSPHATE DEHYDROGENASE"/>
    <property type="match status" value="1"/>
</dbReference>
<keyword evidence="2" id="KW-0560">Oxidoreductase</keyword>
<comment type="caution">
    <text evidence="3">The sequence shown here is derived from an EMBL/GenBank/DDBJ whole genome shotgun (WGS) entry which is preliminary data.</text>
</comment>
<dbReference type="EMBL" id="CABITT030000001">
    <property type="protein sequence ID" value="VVA90841.1"/>
    <property type="molecule type" value="Genomic_DNA"/>
</dbReference>
<comment type="similarity">
    <text evidence="1">Belongs to the glyceraldehyde-3-phosphate dehydrogenase family.</text>
</comment>
<evidence type="ECO:0000256" key="1">
    <source>
        <dbReference type="ARBA" id="ARBA00007406"/>
    </source>
</evidence>
<protein>
    <submittedName>
        <fullName evidence="3">Uncharacterized protein</fullName>
    </submittedName>
</protein>
<dbReference type="SUPFAM" id="SSF51735">
    <property type="entry name" value="NAD(P)-binding Rossmann-fold domains"/>
    <property type="match status" value="1"/>
</dbReference>
<proteinExistence type="inferred from homology"/>
<sequence>MGIPSIIPEGIPWEVIGVDYVIECTGKIGKKKAKIHLLAGAKKVIIAAPSKDASMEESESKMKKILGCIEGDVKSHFLGDNRSSIFHSKAGIAVNENEWAYASLVVNFALSLLFQIRWS</sequence>
<dbReference type="GO" id="GO:0004365">
    <property type="term" value="F:glyceraldehyde-3-phosphate dehydrogenase (NAD+) (phosphorylating) activity"/>
    <property type="evidence" value="ECO:0007669"/>
    <property type="project" value="TreeGrafter"/>
</dbReference>
<accession>A0A565ANA2</accession>
<evidence type="ECO:0000256" key="2">
    <source>
        <dbReference type="ARBA" id="ARBA00023002"/>
    </source>
</evidence>
<evidence type="ECO:0000313" key="3">
    <source>
        <dbReference type="EMBL" id="VVA90841.1"/>
    </source>
</evidence>
<dbReference type="Proteomes" id="UP000489600">
    <property type="component" value="Unassembled WGS sequence"/>
</dbReference>
<dbReference type="AlphaFoldDB" id="A0A565ANA2"/>
<dbReference type="Gene3D" id="3.40.50.720">
    <property type="entry name" value="NAD(P)-binding Rossmann-like Domain"/>
    <property type="match status" value="1"/>
</dbReference>
<name>A0A565ANA2_9BRAS</name>
<dbReference type="GO" id="GO:0005829">
    <property type="term" value="C:cytosol"/>
    <property type="evidence" value="ECO:0007669"/>
    <property type="project" value="TreeGrafter"/>
</dbReference>
<dbReference type="PANTHER" id="PTHR10836:SF76">
    <property type="entry name" value="GLYCERALDEHYDE-3-PHOSPHATE DEHYDROGENASE-RELATED"/>
    <property type="match status" value="1"/>
</dbReference>
<keyword evidence="4" id="KW-1185">Reference proteome</keyword>
<gene>
    <name evidence="3" type="ORF">ANE_LOCUS1286</name>
</gene>
<dbReference type="OrthoDB" id="1152826at2759"/>
<dbReference type="GO" id="GO:0006096">
    <property type="term" value="P:glycolytic process"/>
    <property type="evidence" value="ECO:0007669"/>
    <property type="project" value="TreeGrafter"/>
</dbReference>
<organism evidence="3 4">
    <name type="scientific">Arabis nemorensis</name>
    <dbReference type="NCBI Taxonomy" id="586526"/>
    <lineage>
        <taxon>Eukaryota</taxon>
        <taxon>Viridiplantae</taxon>
        <taxon>Streptophyta</taxon>
        <taxon>Embryophyta</taxon>
        <taxon>Tracheophyta</taxon>
        <taxon>Spermatophyta</taxon>
        <taxon>Magnoliopsida</taxon>
        <taxon>eudicotyledons</taxon>
        <taxon>Gunneridae</taxon>
        <taxon>Pentapetalae</taxon>
        <taxon>rosids</taxon>
        <taxon>malvids</taxon>
        <taxon>Brassicales</taxon>
        <taxon>Brassicaceae</taxon>
        <taxon>Arabideae</taxon>
        <taxon>Arabis</taxon>
    </lineage>
</organism>
<dbReference type="InterPro" id="IPR020831">
    <property type="entry name" value="GlycerAld/Erythrose_P_DH"/>
</dbReference>
<evidence type="ECO:0000313" key="4">
    <source>
        <dbReference type="Proteomes" id="UP000489600"/>
    </source>
</evidence>
<reference evidence="3" key="1">
    <citation type="submission" date="2019-07" db="EMBL/GenBank/DDBJ databases">
        <authorList>
            <person name="Dittberner H."/>
        </authorList>
    </citation>
    <scope>NUCLEOTIDE SEQUENCE [LARGE SCALE GENOMIC DNA]</scope>
</reference>
<dbReference type="InterPro" id="IPR036291">
    <property type="entry name" value="NAD(P)-bd_dom_sf"/>
</dbReference>